<dbReference type="GO" id="GO:0008270">
    <property type="term" value="F:zinc ion binding"/>
    <property type="evidence" value="ECO:0007669"/>
    <property type="project" value="UniProtKB-KW"/>
</dbReference>
<evidence type="ECO:0000256" key="4">
    <source>
        <dbReference type="ARBA" id="ARBA00022723"/>
    </source>
</evidence>
<comment type="catalytic activity">
    <reaction evidence="1">
        <text>ATP-independent breakage of single-stranded DNA, followed by passage and rejoining.</text>
        <dbReference type="EC" id="5.6.2.1"/>
    </reaction>
</comment>
<keyword evidence="8" id="KW-0799">Topoisomerase</keyword>
<evidence type="ECO:0000256" key="10">
    <source>
        <dbReference type="ARBA" id="ARBA00023235"/>
    </source>
</evidence>
<dbReference type="InterPro" id="IPR023406">
    <property type="entry name" value="Topo_IA_AS"/>
</dbReference>
<dbReference type="EMBL" id="UINC01020086">
    <property type="protein sequence ID" value="SVA84685.1"/>
    <property type="molecule type" value="Genomic_DNA"/>
</dbReference>
<dbReference type="Pfam" id="PF01131">
    <property type="entry name" value="Topoisom_bac"/>
    <property type="match status" value="1"/>
</dbReference>
<dbReference type="HAMAP" id="MF_00952">
    <property type="entry name" value="Topoisom_1_prok"/>
    <property type="match status" value="1"/>
</dbReference>
<proteinExistence type="inferred from homology"/>
<keyword evidence="9" id="KW-0238">DNA-binding</keyword>
<evidence type="ECO:0000256" key="13">
    <source>
        <dbReference type="ARBA" id="ARBA00032235"/>
    </source>
</evidence>
<dbReference type="Gene3D" id="3.30.65.10">
    <property type="entry name" value="Bacterial Topoisomerase I, domain 1"/>
    <property type="match status" value="1"/>
</dbReference>
<dbReference type="InterPro" id="IPR028612">
    <property type="entry name" value="Topoisom_1_IA"/>
</dbReference>
<dbReference type="Gene3D" id="3.40.50.140">
    <property type="match status" value="1"/>
</dbReference>
<dbReference type="InterPro" id="IPR013825">
    <property type="entry name" value="Topo_IA_cen_sub2"/>
</dbReference>
<dbReference type="Gene3D" id="2.70.20.10">
    <property type="entry name" value="Topoisomerase I, domain 3"/>
    <property type="match status" value="1"/>
</dbReference>
<keyword evidence="5" id="KW-0863">Zinc-finger</keyword>
<evidence type="ECO:0000256" key="1">
    <source>
        <dbReference type="ARBA" id="ARBA00000213"/>
    </source>
</evidence>
<dbReference type="AlphaFoldDB" id="A0A381Z5W4"/>
<feature type="domain" description="Toprim" evidence="15">
    <location>
        <begin position="1"/>
        <end position="111"/>
    </location>
</feature>
<dbReference type="Pfam" id="PF01751">
    <property type="entry name" value="Toprim"/>
    <property type="match status" value="1"/>
</dbReference>
<dbReference type="SMART" id="SM00437">
    <property type="entry name" value="TOP1Ac"/>
    <property type="match status" value="1"/>
</dbReference>
<evidence type="ECO:0000256" key="7">
    <source>
        <dbReference type="ARBA" id="ARBA00022842"/>
    </source>
</evidence>
<evidence type="ECO:0000256" key="6">
    <source>
        <dbReference type="ARBA" id="ARBA00022833"/>
    </source>
</evidence>
<organism evidence="17">
    <name type="scientific">marine metagenome</name>
    <dbReference type="NCBI Taxonomy" id="408172"/>
    <lineage>
        <taxon>unclassified sequences</taxon>
        <taxon>metagenomes</taxon>
        <taxon>ecological metagenomes</taxon>
    </lineage>
</organism>
<dbReference type="InterPro" id="IPR013824">
    <property type="entry name" value="Topo_IA_cen_sub1"/>
</dbReference>
<dbReference type="PANTHER" id="PTHR42785">
    <property type="entry name" value="DNA TOPOISOMERASE, TYPE IA, CORE"/>
    <property type="match status" value="1"/>
</dbReference>
<evidence type="ECO:0000256" key="11">
    <source>
        <dbReference type="ARBA" id="ARBA00030003"/>
    </source>
</evidence>
<dbReference type="InterPro" id="IPR006171">
    <property type="entry name" value="TOPRIM_dom"/>
</dbReference>
<dbReference type="InterPro" id="IPR025589">
    <property type="entry name" value="Toprim_C_rpt"/>
</dbReference>
<evidence type="ECO:0000256" key="5">
    <source>
        <dbReference type="ARBA" id="ARBA00022771"/>
    </source>
</evidence>
<dbReference type="Gene3D" id="1.10.460.10">
    <property type="entry name" value="Topoisomerase I, domain 2"/>
    <property type="match status" value="1"/>
</dbReference>
<dbReference type="InterPro" id="IPR013826">
    <property type="entry name" value="Topo_IA_cen_sub3"/>
</dbReference>
<dbReference type="InterPro" id="IPR013497">
    <property type="entry name" value="Topo_IA_cen"/>
</dbReference>
<dbReference type="GO" id="GO:0003917">
    <property type="term" value="F:DNA topoisomerase type I (single strand cut, ATP-independent) activity"/>
    <property type="evidence" value="ECO:0007669"/>
    <property type="project" value="UniProtKB-EC"/>
</dbReference>
<evidence type="ECO:0000256" key="14">
    <source>
        <dbReference type="ARBA" id="ARBA00032877"/>
    </source>
</evidence>
<dbReference type="InterPro" id="IPR003601">
    <property type="entry name" value="Topo_IA_2"/>
</dbReference>
<dbReference type="PANTHER" id="PTHR42785:SF1">
    <property type="entry name" value="DNA TOPOISOMERASE"/>
    <property type="match status" value="1"/>
</dbReference>
<dbReference type="InterPro" id="IPR000380">
    <property type="entry name" value="Topo_IA"/>
</dbReference>
<keyword evidence="7" id="KW-0460">Magnesium</keyword>
<dbReference type="InterPro" id="IPR003602">
    <property type="entry name" value="Topo_IA_DNA-bd_dom"/>
</dbReference>
<name>A0A381Z5W4_9ZZZZ</name>
<gene>
    <name evidence="17" type="ORF">METZ01_LOCUS137539</name>
</gene>
<keyword evidence="10" id="KW-0413">Isomerase</keyword>
<comment type="similarity">
    <text evidence="2">Belongs to the type IA topoisomerase family.</text>
</comment>
<dbReference type="GO" id="GO:0003677">
    <property type="term" value="F:DNA binding"/>
    <property type="evidence" value="ECO:0007669"/>
    <property type="project" value="UniProtKB-KW"/>
</dbReference>
<dbReference type="SMART" id="SM00493">
    <property type="entry name" value="TOPRIM"/>
    <property type="match status" value="1"/>
</dbReference>
<evidence type="ECO:0000256" key="9">
    <source>
        <dbReference type="ARBA" id="ARBA00023125"/>
    </source>
</evidence>
<evidence type="ECO:0000259" key="15">
    <source>
        <dbReference type="PROSITE" id="PS50880"/>
    </source>
</evidence>
<dbReference type="SMART" id="SM00436">
    <property type="entry name" value="TOP1Bc"/>
    <property type="match status" value="1"/>
</dbReference>
<feature type="non-terminal residue" evidence="17">
    <location>
        <position position="843"/>
    </location>
</feature>
<dbReference type="GO" id="GO:0006265">
    <property type="term" value="P:DNA topological change"/>
    <property type="evidence" value="ECO:0007669"/>
    <property type="project" value="InterPro"/>
</dbReference>
<dbReference type="InterPro" id="IPR034149">
    <property type="entry name" value="TOPRIM_TopoI"/>
</dbReference>
<protein>
    <recommendedName>
        <fullName evidence="3">DNA topoisomerase</fullName>
        <ecNumber evidence="3">5.6.2.1</ecNumber>
    </recommendedName>
    <alternativeName>
        <fullName evidence="14">Omega-protein</fullName>
    </alternativeName>
    <alternativeName>
        <fullName evidence="13">Relaxing enzyme</fullName>
    </alternativeName>
    <alternativeName>
        <fullName evidence="11">Swivelase</fullName>
    </alternativeName>
    <alternativeName>
        <fullName evidence="12">Untwisting enzyme</fullName>
    </alternativeName>
</protein>
<dbReference type="Pfam" id="PF13368">
    <property type="entry name" value="Toprim_C_rpt"/>
    <property type="match status" value="3"/>
</dbReference>
<dbReference type="SUPFAM" id="SSF56712">
    <property type="entry name" value="Prokaryotic type I DNA topoisomerase"/>
    <property type="match status" value="1"/>
</dbReference>
<dbReference type="CDD" id="cd03363">
    <property type="entry name" value="TOPRIM_TopoIA_TopoI"/>
    <property type="match status" value="1"/>
</dbReference>
<dbReference type="InterPro" id="IPR023405">
    <property type="entry name" value="Topo_IA_core_domain"/>
</dbReference>
<accession>A0A381Z5W4</accession>
<dbReference type="Pfam" id="PF01396">
    <property type="entry name" value="Zn_ribbon_Top1"/>
    <property type="match status" value="1"/>
</dbReference>
<sequence>MYLVIVESPAKAKTINKYLGKDYKVLASYGHIRDLPSKNGSVDPDDNFKMLWEVDSFSRKYLKEITDAAKDSSKIILATDPDREGEAIAWHVKEYLNEKKLLKDKHIERVVFNEITKKAVTHGIDNPRQIEPLLVDAYMARRALDYLVGFNISPILWTKLPGSKSAGRVQSVALKLITEREHEIELFKPEEFWTLNIKFNDNNKNSFTANISQLNNKKVEKFSFKNKSDINKAIDDIKTKKFSISDISTKVVSRNPSGPFTTSTLQQISSGRLGFGASRTMQIAQRLYQGIEIDGETIGLITYIRTDGANISKDAVPLFRDYIKKEYGDEYLPKEPLNYSGKKAKNAQEAHEAIRPTDIIRSPDKIKKYLSSDQNKLYDLIWSRALSSQMESAKFDRNTITINSNDDGTICKASGSVIKFDGFLKVFKDQKKDDSDKILPEVSKGSVNIEELIDEQHFTQPPPRYSEASLVKKLEELGIGRPSTYASIISVISTRGYAETISKRFHPTDRGKLISAFLEKLFSKYVDYNFTAGLENQLDDITAGKEGWIKVLEMFWKDFNKNVSDVKEKRTREVLDLLNDSLGSLIFERDSDGNIDRKCKLCENGSLSLKNSFRGGAFIGCSNYPDCKFTRPLSKAKAAQQSQLAEPKLIGKHDNGNDMYLKNGRFGPYIQYEIIPEVVSEVAEKKKTKKKKVKKEISNLKNISIPKGISIESVDMVRAKFLCSLPKSLGINPENQKEIFLNSGRFGPYLKCENKSARIENVEEIFSIGLNRAITLIAEAKPGRMSSSMIKDLGEHPEDKKPVRIMKGQYGPYIKYKSLNATIPEEKDPIEITMDDALILIEK</sequence>
<evidence type="ECO:0000256" key="8">
    <source>
        <dbReference type="ARBA" id="ARBA00023029"/>
    </source>
</evidence>
<dbReference type="EC" id="5.6.2.1" evidence="3"/>
<dbReference type="CDD" id="cd00186">
    <property type="entry name" value="TOP1Ac"/>
    <property type="match status" value="1"/>
</dbReference>
<dbReference type="PROSITE" id="PS00396">
    <property type="entry name" value="TOPO_IA_1"/>
    <property type="match status" value="1"/>
</dbReference>
<evidence type="ECO:0000256" key="2">
    <source>
        <dbReference type="ARBA" id="ARBA00009446"/>
    </source>
</evidence>
<evidence type="ECO:0000256" key="12">
    <source>
        <dbReference type="ARBA" id="ARBA00031985"/>
    </source>
</evidence>
<dbReference type="PROSITE" id="PS50880">
    <property type="entry name" value="TOPRIM"/>
    <property type="match status" value="1"/>
</dbReference>
<dbReference type="InterPro" id="IPR005733">
    <property type="entry name" value="TopoI_bac-type"/>
</dbReference>
<evidence type="ECO:0000256" key="3">
    <source>
        <dbReference type="ARBA" id="ARBA00012891"/>
    </source>
</evidence>
<dbReference type="GO" id="GO:0005694">
    <property type="term" value="C:chromosome"/>
    <property type="evidence" value="ECO:0007669"/>
    <property type="project" value="InterPro"/>
</dbReference>
<dbReference type="Gene3D" id="1.10.290.10">
    <property type="entry name" value="Topoisomerase I, domain 4"/>
    <property type="match status" value="1"/>
</dbReference>
<evidence type="ECO:0000259" key="16">
    <source>
        <dbReference type="PROSITE" id="PS52039"/>
    </source>
</evidence>
<dbReference type="SUPFAM" id="SSF57783">
    <property type="entry name" value="Zinc beta-ribbon"/>
    <property type="match status" value="1"/>
</dbReference>
<dbReference type="PRINTS" id="PR00417">
    <property type="entry name" value="PRTPISMRASEI"/>
</dbReference>
<keyword evidence="4" id="KW-0479">Metal-binding</keyword>
<reference evidence="17" key="1">
    <citation type="submission" date="2018-05" db="EMBL/GenBank/DDBJ databases">
        <authorList>
            <person name="Lanie J.A."/>
            <person name="Ng W.-L."/>
            <person name="Kazmierczak K.M."/>
            <person name="Andrzejewski T.M."/>
            <person name="Davidsen T.M."/>
            <person name="Wayne K.J."/>
            <person name="Tettelin H."/>
            <person name="Glass J.I."/>
            <person name="Rusch D."/>
            <person name="Podicherti R."/>
            <person name="Tsui H.-C.T."/>
            <person name="Winkler M.E."/>
        </authorList>
    </citation>
    <scope>NUCLEOTIDE SEQUENCE</scope>
</reference>
<dbReference type="NCBIfam" id="TIGR01051">
    <property type="entry name" value="topA_bact"/>
    <property type="match status" value="1"/>
</dbReference>
<dbReference type="InterPro" id="IPR013498">
    <property type="entry name" value="Topo_IA_Znf"/>
</dbReference>
<keyword evidence="6" id="KW-0862">Zinc</keyword>
<dbReference type="PROSITE" id="PS52039">
    <property type="entry name" value="TOPO_IA_2"/>
    <property type="match status" value="1"/>
</dbReference>
<feature type="domain" description="Topo IA-type catalytic" evidence="16">
    <location>
        <begin position="131"/>
        <end position="564"/>
    </location>
</feature>
<evidence type="ECO:0000313" key="17">
    <source>
        <dbReference type="EMBL" id="SVA84685.1"/>
    </source>
</evidence>